<dbReference type="PANTHER" id="PTHR46910:SF38">
    <property type="entry name" value="ZN(2)-C6 FUNGAL-TYPE DOMAIN-CONTAINING PROTEIN"/>
    <property type="match status" value="1"/>
</dbReference>
<dbReference type="InterPro" id="IPR007219">
    <property type="entry name" value="XnlR_reg_dom"/>
</dbReference>
<accession>A0A067T888</accession>
<dbReference type="Gene3D" id="4.10.240.10">
    <property type="entry name" value="Zn(2)-C6 fungal-type DNA-binding domain"/>
    <property type="match status" value="1"/>
</dbReference>
<dbReference type="Pfam" id="PF00172">
    <property type="entry name" value="Zn_clus"/>
    <property type="match status" value="1"/>
</dbReference>
<feature type="region of interest" description="Disordered" evidence="3">
    <location>
        <begin position="1"/>
        <end position="29"/>
    </location>
</feature>
<dbReference type="PROSITE" id="PS50048">
    <property type="entry name" value="ZN2_CY6_FUNGAL_2"/>
    <property type="match status" value="1"/>
</dbReference>
<dbReference type="GO" id="GO:0003677">
    <property type="term" value="F:DNA binding"/>
    <property type="evidence" value="ECO:0007669"/>
    <property type="project" value="InterPro"/>
</dbReference>
<evidence type="ECO:0000256" key="3">
    <source>
        <dbReference type="SAM" id="MobiDB-lite"/>
    </source>
</evidence>
<keyword evidence="6" id="KW-1185">Reference proteome</keyword>
<evidence type="ECO:0000259" key="4">
    <source>
        <dbReference type="PROSITE" id="PS50048"/>
    </source>
</evidence>
<dbReference type="STRING" id="685588.A0A067T888"/>
<dbReference type="GO" id="GO:0008270">
    <property type="term" value="F:zinc ion binding"/>
    <property type="evidence" value="ECO:0007669"/>
    <property type="project" value="InterPro"/>
</dbReference>
<feature type="compositionally biased region" description="Polar residues" evidence="3">
    <location>
        <begin position="688"/>
        <end position="698"/>
    </location>
</feature>
<gene>
    <name evidence="5" type="ORF">GALMADRAFT_249193</name>
</gene>
<reference evidence="6" key="1">
    <citation type="journal article" date="2014" name="Proc. Natl. Acad. Sci. U.S.A.">
        <title>Extensive sampling of basidiomycete genomes demonstrates inadequacy of the white-rot/brown-rot paradigm for wood decay fungi.</title>
        <authorList>
            <person name="Riley R."/>
            <person name="Salamov A.A."/>
            <person name="Brown D.W."/>
            <person name="Nagy L.G."/>
            <person name="Floudas D."/>
            <person name="Held B.W."/>
            <person name="Levasseur A."/>
            <person name="Lombard V."/>
            <person name="Morin E."/>
            <person name="Otillar R."/>
            <person name="Lindquist E.A."/>
            <person name="Sun H."/>
            <person name="LaButti K.M."/>
            <person name="Schmutz J."/>
            <person name="Jabbour D."/>
            <person name="Luo H."/>
            <person name="Baker S.E."/>
            <person name="Pisabarro A.G."/>
            <person name="Walton J.D."/>
            <person name="Blanchette R.A."/>
            <person name="Henrissat B."/>
            <person name="Martin F."/>
            <person name="Cullen D."/>
            <person name="Hibbett D.S."/>
            <person name="Grigoriev I.V."/>
        </authorList>
    </citation>
    <scope>NUCLEOTIDE SEQUENCE [LARGE SCALE GENOMIC DNA]</scope>
    <source>
        <strain evidence="6">CBS 339.88</strain>
    </source>
</reference>
<dbReference type="HOGENOM" id="CLU_006019_2_2_1"/>
<evidence type="ECO:0000256" key="2">
    <source>
        <dbReference type="ARBA" id="ARBA00023242"/>
    </source>
</evidence>
<dbReference type="InterPro" id="IPR001138">
    <property type="entry name" value="Zn2Cys6_DnaBD"/>
</dbReference>
<proteinExistence type="predicted"/>
<name>A0A067T888_GALM3</name>
<dbReference type="PROSITE" id="PS00463">
    <property type="entry name" value="ZN2_CY6_FUNGAL_1"/>
    <property type="match status" value="1"/>
</dbReference>
<sequence>MDSIRVESRTSPSSSMSSQDVQRVKRRRLHGSCDTCRKKKIKCDSANMPDNICTNCRASNIHCGHTIPRQGKKKKEPQNSSSYIKSLEERLEKMERLLEEQAHVNMDTDTFKVTPGEGTDDTTSFADTKKTLYSEHRFPIPDVASRTLSSSPSPSVASDQASETDDLAHIALAEHLSQLSLRTMDDRFFGQSSAFMFVKHASTIRSEITGTPNKPDPSRFRRPLYWDIQPWEAAFCSSVPSYTYPENDLLQSLVSLYFEKMNTLFPLLHRPTFLRSLLNDQHLWDPSFGMTVLLVCSIGSRYSHDPRVLMPGDTCGTSSGWHYFSQVQVYRNPLIYRSTIHDLQYYVLAILYLGGTGVPHASWNIIGLGMRHALEKGAHRRKPSNQKPSAEEELLKRAFWCLYCIDQFKSSFLGRPCSINDEDFDLEYPIECDDEYWETEDPELAFKQPSGKPCKISGFVRVLKLCEILAFGLRTLYSTKKSRILSGLRGDEWECRVVAALDSSMNKWKDSLPDHLTWGPDIPDSIFFHQSVFLHVSFYYVQILIHRPFLTKKSSLSFPSLAMCTNAARSSIHILEVAVTRGFRPTHHLVVAAFTSGIVIVLNLWGHQRSGLVGKLAREMEDLQKCINVLKECENKWHVAGRFRDMLSEVGSLGEYQLTMNKRPRESSSVDSSPPESPTDISFPPTGMGQTPLSSGMSLDNSKLPMLATFDPAGPMHANEFDLHDLLLVQMGYLPPHFGENPQQQVPRSAPVEHTSQLGAVVTGDLPSVPNTSAFMTTEDMISLLSDIPTTFNVDEWDAYLRDVGQSSSEYPGQHISRFST</sequence>
<dbReference type="GO" id="GO:0000981">
    <property type="term" value="F:DNA-binding transcription factor activity, RNA polymerase II-specific"/>
    <property type="evidence" value="ECO:0007669"/>
    <property type="project" value="InterPro"/>
</dbReference>
<dbReference type="GO" id="GO:0006351">
    <property type="term" value="P:DNA-templated transcription"/>
    <property type="evidence" value="ECO:0007669"/>
    <property type="project" value="InterPro"/>
</dbReference>
<dbReference type="EMBL" id="KL142381">
    <property type="protein sequence ID" value="KDR75218.1"/>
    <property type="molecule type" value="Genomic_DNA"/>
</dbReference>
<dbReference type="PANTHER" id="PTHR46910">
    <property type="entry name" value="TRANSCRIPTION FACTOR PDR1"/>
    <property type="match status" value="1"/>
</dbReference>
<evidence type="ECO:0000313" key="6">
    <source>
        <dbReference type="Proteomes" id="UP000027222"/>
    </source>
</evidence>
<feature type="domain" description="Zn(2)-C6 fungal-type" evidence="4">
    <location>
        <begin position="32"/>
        <end position="65"/>
    </location>
</feature>
<dbReference type="AlphaFoldDB" id="A0A067T888"/>
<dbReference type="InterPro" id="IPR050987">
    <property type="entry name" value="AtrR-like"/>
</dbReference>
<dbReference type="Proteomes" id="UP000027222">
    <property type="component" value="Unassembled WGS sequence"/>
</dbReference>
<evidence type="ECO:0000256" key="1">
    <source>
        <dbReference type="ARBA" id="ARBA00022723"/>
    </source>
</evidence>
<dbReference type="SMART" id="SM00906">
    <property type="entry name" value="Fungal_trans"/>
    <property type="match status" value="1"/>
</dbReference>
<dbReference type="CDD" id="cd00067">
    <property type="entry name" value="GAL4"/>
    <property type="match status" value="1"/>
</dbReference>
<dbReference type="CDD" id="cd12148">
    <property type="entry name" value="fungal_TF_MHR"/>
    <property type="match status" value="1"/>
</dbReference>
<feature type="compositionally biased region" description="Low complexity" evidence="3">
    <location>
        <begin position="9"/>
        <end position="18"/>
    </location>
</feature>
<feature type="region of interest" description="Disordered" evidence="3">
    <location>
        <begin position="143"/>
        <end position="162"/>
    </location>
</feature>
<dbReference type="SMART" id="SM00066">
    <property type="entry name" value="GAL4"/>
    <property type="match status" value="1"/>
</dbReference>
<dbReference type="SUPFAM" id="SSF57701">
    <property type="entry name" value="Zn2/Cys6 DNA-binding domain"/>
    <property type="match status" value="1"/>
</dbReference>
<organism evidence="5 6">
    <name type="scientific">Galerina marginata (strain CBS 339.88)</name>
    <dbReference type="NCBI Taxonomy" id="685588"/>
    <lineage>
        <taxon>Eukaryota</taxon>
        <taxon>Fungi</taxon>
        <taxon>Dikarya</taxon>
        <taxon>Basidiomycota</taxon>
        <taxon>Agaricomycotina</taxon>
        <taxon>Agaricomycetes</taxon>
        <taxon>Agaricomycetidae</taxon>
        <taxon>Agaricales</taxon>
        <taxon>Agaricineae</taxon>
        <taxon>Strophariaceae</taxon>
        <taxon>Galerina</taxon>
    </lineage>
</organism>
<feature type="region of interest" description="Disordered" evidence="3">
    <location>
        <begin position="658"/>
        <end position="698"/>
    </location>
</feature>
<dbReference type="InterPro" id="IPR036864">
    <property type="entry name" value="Zn2-C6_fun-type_DNA-bd_sf"/>
</dbReference>
<protein>
    <recommendedName>
        <fullName evidence="4">Zn(2)-C6 fungal-type domain-containing protein</fullName>
    </recommendedName>
</protein>
<keyword evidence="2" id="KW-0539">Nucleus</keyword>
<evidence type="ECO:0000313" key="5">
    <source>
        <dbReference type="EMBL" id="KDR75218.1"/>
    </source>
</evidence>
<dbReference type="Pfam" id="PF04082">
    <property type="entry name" value="Fungal_trans"/>
    <property type="match status" value="1"/>
</dbReference>
<keyword evidence="1" id="KW-0479">Metal-binding</keyword>
<feature type="compositionally biased region" description="Low complexity" evidence="3">
    <location>
        <begin position="144"/>
        <end position="161"/>
    </location>
</feature>
<dbReference type="OrthoDB" id="4456959at2759"/>